<comment type="caution">
    <text evidence="1">The sequence shown here is derived from an EMBL/GenBank/DDBJ whole genome shotgun (WGS) entry which is preliminary data.</text>
</comment>
<evidence type="ECO:0000313" key="2">
    <source>
        <dbReference type="Proteomes" id="UP000627464"/>
    </source>
</evidence>
<reference evidence="2" key="1">
    <citation type="journal article" date="2019" name="Int. J. Syst. Evol. Microbiol.">
        <title>The Global Catalogue of Microorganisms (GCM) 10K type strain sequencing project: providing services to taxonomists for standard genome sequencing and annotation.</title>
        <authorList>
            <consortium name="The Broad Institute Genomics Platform"/>
            <consortium name="The Broad Institute Genome Sequencing Center for Infectious Disease"/>
            <person name="Wu L."/>
            <person name="Ma J."/>
        </authorList>
    </citation>
    <scope>NUCLEOTIDE SEQUENCE [LARGE SCALE GENOMIC DNA]</scope>
    <source>
        <strain evidence="2">CGMCC 1.12806</strain>
    </source>
</reference>
<name>A0ABQ1G5D6_9GAMM</name>
<sequence length="64" mass="7588">MEKICNAENSAITQITPKRIPRGRDLNIERKTVLKKRNALRRENVNFMIILRNFRCAQNFTRGE</sequence>
<proteinExistence type="predicted"/>
<keyword evidence="2" id="KW-1185">Reference proteome</keyword>
<organism evidence="1 2">
    <name type="scientific">Hafnia psychrotolerans</name>
    <dbReference type="NCBI Taxonomy" id="1477018"/>
    <lineage>
        <taxon>Bacteria</taxon>
        <taxon>Pseudomonadati</taxon>
        <taxon>Pseudomonadota</taxon>
        <taxon>Gammaproteobacteria</taxon>
        <taxon>Enterobacterales</taxon>
        <taxon>Hafniaceae</taxon>
        <taxon>Hafnia</taxon>
    </lineage>
</organism>
<gene>
    <name evidence="1" type="ORF">GCM10011328_09730</name>
</gene>
<protein>
    <recommendedName>
        <fullName evidence="3">Transposase</fullName>
    </recommendedName>
</protein>
<evidence type="ECO:0000313" key="1">
    <source>
        <dbReference type="EMBL" id="GGA36890.1"/>
    </source>
</evidence>
<dbReference type="EMBL" id="BMFZ01000002">
    <property type="protein sequence ID" value="GGA36890.1"/>
    <property type="molecule type" value="Genomic_DNA"/>
</dbReference>
<evidence type="ECO:0008006" key="3">
    <source>
        <dbReference type="Google" id="ProtNLM"/>
    </source>
</evidence>
<dbReference type="Proteomes" id="UP000627464">
    <property type="component" value="Unassembled WGS sequence"/>
</dbReference>
<accession>A0ABQ1G5D6</accession>